<evidence type="ECO:0000313" key="2">
    <source>
        <dbReference type="EMBL" id="TXK15490.1"/>
    </source>
</evidence>
<evidence type="ECO:0000256" key="1">
    <source>
        <dbReference type="ARBA" id="ARBA00006479"/>
    </source>
</evidence>
<reference evidence="2 3" key="1">
    <citation type="submission" date="2019-08" db="EMBL/GenBank/DDBJ databases">
        <authorList>
            <person name="Dong K."/>
        </authorList>
    </citation>
    <scope>NUCLEOTIDE SEQUENCE [LARGE SCALE GENOMIC DNA]</scope>
    <source>
        <strain evidence="2 3">K-1</strain>
    </source>
</reference>
<dbReference type="InterPro" id="IPR043129">
    <property type="entry name" value="ATPase_NBD"/>
</dbReference>
<dbReference type="Proteomes" id="UP000321949">
    <property type="component" value="Unassembled WGS sequence"/>
</dbReference>
<dbReference type="Pfam" id="PF00480">
    <property type="entry name" value="ROK"/>
    <property type="match status" value="1"/>
</dbReference>
<organism evidence="2 3">
    <name type="scientific">Microbacterium saccharophilum</name>
    <dbReference type="NCBI Taxonomy" id="1213358"/>
    <lineage>
        <taxon>Bacteria</taxon>
        <taxon>Bacillati</taxon>
        <taxon>Actinomycetota</taxon>
        <taxon>Actinomycetes</taxon>
        <taxon>Micrococcales</taxon>
        <taxon>Microbacteriaceae</taxon>
        <taxon>Microbacterium</taxon>
    </lineage>
</organism>
<accession>A0A5C8I9Y8</accession>
<dbReference type="PANTHER" id="PTHR18964:SF149">
    <property type="entry name" value="BIFUNCTIONAL UDP-N-ACETYLGLUCOSAMINE 2-EPIMERASE_N-ACETYLMANNOSAMINE KINASE"/>
    <property type="match status" value="1"/>
</dbReference>
<dbReference type="InterPro" id="IPR000600">
    <property type="entry name" value="ROK"/>
</dbReference>
<dbReference type="InterPro" id="IPR036388">
    <property type="entry name" value="WH-like_DNA-bd_sf"/>
</dbReference>
<keyword evidence="3" id="KW-1185">Reference proteome</keyword>
<proteinExistence type="inferred from homology"/>
<gene>
    <name evidence="2" type="ORF">FVP74_03640</name>
</gene>
<dbReference type="AlphaFoldDB" id="A0A5C8I9Y8"/>
<dbReference type="InterPro" id="IPR036390">
    <property type="entry name" value="WH_DNA-bd_sf"/>
</dbReference>
<protein>
    <submittedName>
        <fullName evidence="2">ROK family protein</fullName>
    </submittedName>
</protein>
<dbReference type="Gene3D" id="3.30.420.40">
    <property type="match status" value="2"/>
</dbReference>
<sequence length="390" mass="40824">MGWQPSDQLTQDVALEVLLHGPLGRAELARRLDLAPATLTRISSELIRSGIVTETSQVIEGRGRPTTPLDVVPAAHHFLGVKLAGESLFAVVTDLRANVVRTLGERRHSGAPEDVVGIIGALVDDAESRHPIDAVGIAVGGVVDADGTITSAPFLGWTDVPLAAATADAVGRPTACANDLEAFVDALHWFGVGSGHSNFAALTLGIGVGYGCIANGRALTGPDSGVGLVGHWPLDPLGPLCRQGHQGCAEAMLTIPSIERAVHFATGEDVPWQEIVSRARRGDETLTRLLSRSGRALGQLIAAVANLTAPEFVVIGGEGVELAEVARADIHRGLAEHRDARASEVRIELVPGTNEEWCRGAAVLGIRRFVLGRGDASVEHSSAERRPASA</sequence>
<dbReference type="SUPFAM" id="SSF53067">
    <property type="entry name" value="Actin-like ATPase domain"/>
    <property type="match status" value="1"/>
</dbReference>
<dbReference type="PANTHER" id="PTHR18964">
    <property type="entry name" value="ROK (REPRESSOR, ORF, KINASE) FAMILY"/>
    <property type="match status" value="1"/>
</dbReference>
<name>A0A5C8I9Y8_9MICO</name>
<comment type="similarity">
    <text evidence="1">Belongs to the ROK (NagC/XylR) family.</text>
</comment>
<dbReference type="Gene3D" id="1.10.10.10">
    <property type="entry name" value="Winged helix-like DNA-binding domain superfamily/Winged helix DNA-binding domain"/>
    <property type="match status" value="1"/>
</dbReference>
<dbReference type="EMBL" id="VRSX01000001">
    <property type="protein sequence ID" value="TXK15490.1"/>
    <property type="molecule type" value="Genomic_DNA"/>
</dbReference>
<dbReference type="SUPFAM" id="SSF46785">
    <property type="entry name" value="Winged helix' DNA-binding domain"/>
    <property type="match status" value="1"/>
</dbReference>
<dbReference type="OrthoDB" id="3464494at2"/>
<evidence type="ECO:0000313" key="3">
    <source>
        <dbReference type="Proteomes" id="UP000321949"/>
    </source>
</evidence>
<comment type="caution">
    <text evidence="2">The sequence shown here is derived from an EMBL/GenBank/DDBJ whole genome shotgun (WGS) entry which is preliminary data.</text>
</comment>